<proteinExistence type="predicted"/>
<dbReference type="OrthoDB" id="3682242at2759"/>
<evidence type="ECO:0008006" key="3">
    <source>
        <dbReference type="Google" id="ProtNLM"/>
    </source>
</evidence>
<dbReference type="AlphaFoldDB" id="A0A6A5K571"/>
<accession>A0A6A5K571</accession>
<evidence type="ECO:0000313" key="2">
    <source>
        <dbReference type="Proteomes" id="UP000800040"/>
    </source>
</evidence>
<dbReference type="Proteomes" id="UP000800040">
    <property type="component" value="Unassembled WGS sequence"/>
</dbReference>
<name>A0A6A5K571_9PLEO</name>
<reference evidence="1" key="1">
    <citation type="submission" date="2020-01" db="EMBL/GenBank/DDBJ databases">
        <authorList>
            <consortium name="DOE Joint Genome Institute"/>
            <person name="Haridas S."/>
            <person name="Albert R."/>
            <person name="Binder M."/>
            <person name="Bloem J."/>
            <person name="Labutti K."/>
            <person name="Salamov A."/>
            <person name="Andreopoulos B."/>
            <person name="Baker S.E."/>
            <person name="Barry K."/>
            <person name="Bills G."/>
            <person name="Bluhm B.H."/>
            <person name="Cannon C."/>
            <person name="Castanera R."/>
            <person name="Culley D.E."/>
            <person name="Daum C."/>
            <person name="Ezra D."/>
            <person name="Gonzalez J.B."/>
            <person name="Henrissat B."/>
            <person name="Kuo A."/>
            <person name="Liang C."/>
            <person name="Lipzen A."/>
            <person name="Lutzoni F."/>
            <person name="Magnuson J."/>
            <person name="Mondo S."/>
            <person name="Nolan M."/>
            <person name="Ohm R."/>
            <person name="Pangilinan J."/>
            <person name="Park H.-J."/>
            <person name="Ramirez L."/>
            <person name="Alfaro M."/>
            <person name="Sun H."/>
            <person name="Tritt A."/>
            <person name="Yoshinaga Y."/>
            <person name="Zwiers L.-H."/>
            <person name="Turgeon B.G."/>
            <person name="Goodwin S.B."/>
            <person name="Spatafora J.W."/>
            <person name="Crous P.W."/>
            <person name="Grigoriev I.V."/>
        </authorList>
    </citation>
    <scope>NUCLEOTIDE SEQUENCE</scope>
    <source>
        <strain evidence="1">P77</strain>
    </source>
</reference>
<organism evidence="1 2">
    <name type="scientific">Decorospora gaudefroyi</name>
    <dbReference type="NCBI Taxonomy" id="184978"/>
    <lineage>
        <taxon>Eukaryota</taxon>
        <taxon>Fungi</taxon>
        <taxon>Dikarya</taxon>
        <taxon>Ascomycota</taxon>
        <taxon>Pezizomycotina</taxon>
        <taxon>Dothideomycetes</taxon>
        <taxon>Pleosporomycetidae</taxon>
        <taxon>Pleosporales</taxon>
        <taxon>Pleosporineae</taxon>
        <taxon>Pleosporaceae</taxon>
        <taxon>Decorospora</taxon>
    </lineage>
</organism>
<evidence type="ECO:0000313" key="1">
    <source>
        <dbReference type="EMBL" id="KAF1829644.1"/>
    </source>
</evidence>
<dbReference type="EMBL" id="ML975432">
    <property type="protein sequence ID" value="KAF1829644.1"/>
    <property type="molecule type" value="Genomic_DNA"/>
</dbReference>
<gene>
    <name evidence="1" type="ORF">BDW02DRAFT_138893</name>
</gene>
<protein>
    <recommendedName>
        <fullName evidence="3">Ubiquitin-like protease family profile domain-containing protein</fullName>
    </recommendedName>
</protein>
<keyword evidence="2" id="KW-1185">Reference proteome</keyword>
<sequence>MGVVPGSLQQRIRLLHRRHTQKIEAKDFLIVPISDGWHSMIQAGKWDEHIQQLKALGCTSETLAEFGFAPEQGDRSKRTHWSLIVVDCREPILKTRYFDSDAEDRHQGTLKAANLILSGLCGNLNYARPGCYNEDPDVHARNATIELRPPTQWTHNTCTRDKGASCGPFVYGIAKEMCQYIVECREDSQRLGTPVQIEIGLPEGFGERWAWDSGQTRAALRRVVEREMRSRVWLNGWERWFDERETGRRGWRGWLGDRGLGDRGLEVGRVWDSWSGEEGVRRWR</sequence>
<dbReference type="Gene3D" id="3.40.395.10">
    <property type="entry name" value="Adenoviral Proteinase, Chain A"/>
    <property type="match status" value="1"/>
</dbReference>